<dbReference type="InterPro" id="IPR015421">
    <property type="entry name" value="PyrdxlP-dep_Trfase_major"/>
</dbReference>
<dbReference type="InterPro" id="IPR050103">
    <property type="entry name" value="Class-III_PLP-dep_AT"/>
</dbReference>
<feature type="binding site" evidence="6">
    <location>
        <position position="130"/>
    </location>
    <ligand>
        <name>pyridoxal 5'-phosphate</name>
        <dbReference type="ChEBI" id="CHEBI:597326"/>
    </ligand>
</feature>
<comment type="subunit">
    <text evidence="6">Homodimer.</text>
</comment>
<comment type="pathway">
    <text evidence="6">Amino-acid biosynthesis; L-arginine biosynthesis.</text>
</comment>
<evidence type="ECO:0000256" key="3">
    <source>
        <dbReference type="ARBA" id="ARBA00022605"/>
    </source>
</evidence>
<keyword evidence="4 6" id="KW-0808">Transferase</keyword>
<keyword evidence="2 6" id="KW-0032">Aminotransferase</keyword>
<dbReference type="EC" id="2.6.1.118" evidence="6"/>
<dbReference type="PANTHER" id="PTHR11986">
    <property type="entry name" value="AMINOTRANSFERASE CLASS III"/>
    <property type="match status" value="1"/>
</dbReference>
<dbReference type="SUPFAM" id="SSF53383">
    <property type="entry name" value="PLP-dependent transferases"/>
    <property type="match status" value="1"/>
</dbReference>
<protein>
    <recommendedName>
        <fullName evidence="6">Putative [LysW]-aminoadipate semialdehyde/glutamate semialdehyde transaminase</fullName>
        <ecNumber evidence="6">2.6.1.118</ecNumber>
        <ecNumber evidence="6">2.6.1.124</ecNumber>
    </recommendedName>
</protein>
<comment type="caution">
    <text evidence="7">The sequence shown here is derived from an EMBL/GenBank/DDBJ whole genome shotgun (WGS) entry which is preliminary data.</text>
</comment>
<evidence type="ECO:0000313" key="7">
    <source>
        <dbReference type="EMBL" id="PUA31652.1"/>
    </source>
</evidence>
<dbReference type="Gene3D" id="3.90.1150.10">
    <property type="entry name" value="Aspartate Aminotransferase, domain 1"/>
    <property type="match status" value="1"/>
</dbReference>
<keyword evidence="6" id="KW-0055">Arginine biosynthesis</keyword>
<evidence type="ECO:0000256" key="1">
    <source>
        <dbReference type="ARBA" id="ARBA00022490"/>
    </source>
</evidence>
<comment type="function">
    <text evidence="6">Involved in both the arginine and lysine biosynthetic pathways.</text>
</comment>
<dbReference type="CDD" id="cd00610">
    <property type="entry name" value="OAT_like"/>
    <property type="match status" value="1"/>
</dbReference>
<dbReference type="GO" id="GO:0019878">
    <property type="term" value="P:lysine biosynthetic process via aminoadipic acid"/>
    <property type="evidence" value="ECO:0007669"/>
    <property type="project" value="UniProtKB-UniRule"/>
</dbReference>
<comment type="catalytic activity">
    <reaction evidence="6">
        <text>[amino-group carrier protein]-C-terminal-gamma-(L-lysyl)-L-glutamate + 2-oxoglutarate = [amino-group carrier protein]-C-terminal-N-(1-carboxy-5-oxopentan-1-yl)-L-glutamine + L-glutamate</text>
        <dbReference type="Rhea" id="RHEA:41952"/>
        <dbReference type="Rhea" id="RHEA-COMP:9714"/>
        <dbReference type="Rhea" id="RHEA-COMP:9715"/>
        <dbReference type="ChEBI" id="CHEBI:16810"/>
        <dbReference type="ChEBI" id="CHEBI:29985"/>
        <dbReference type="ChEBI" id="CHEBI:78501"/>
        <dbReference type="ChEBI" id="CHEBI:78526"/>
        <dbReference type="EC" id="2.6.1.118"/>
    </reaction>
</comment>
<evidence type="ECO:0000313" key="8">
    <source>
        <dbReference type="Proteomes" id="UP000244066"/>
    </source>
</evidence>
<feature type="binding site" evidence="6">
    <location>
        <position position="272"/>
    </location>
    <ligand>
        <name>substrate</name>
    </ligand>
</feature>
<dbReference type="AlphaFoldDB" id="A0A2R7Y4A4"/>
<keyword evidence="6" id="KW-0457">Lysine biosynthesis</keyword>
<gene>
    <name evidence="6" type="primary">lysJ</name>
    <name evidence="7" type="ORF">B9J98_05530</name>
</gene>
<feature type="binding site" evidence="6">
    <location>
        <begin position="215"/>
        <end position="218"/>
    </location>
    <ligand>
        <name>pyridoxal 5'-phosphate</name>
        <dbReference type="ChEBI" id="CHEBI:597326"/>
    </ligand>
</feature>
<dbReference type="GO" id="GO:0042450">
    <property type="term" value="P:L-arginine biosynthetic process via ornithine"/>
    <property type="evidence" value="ECO:0007669"/>
    <property type="project" value="UniProtKB-UniRule"/>
</dbReference>
<dbReference type="Proteomes" id="UP000244066">
    <property type="component" value="Unassembled WGS sequence"/>
</dbReference>
<dbReference type="UniPathway" id="UPA00068"/>
<comment type="cofactor">
    <cofactor evidence="6">
        <name>pyridoxal 5'-phosphate</name>
        <dbReference type="ChEBI" id="CHEBI:597326"/>
    </cofactor>
    <text evidence="6">Binds 1 pyridoxal phosphate per subunit.</text>
</comment>
<dbReference type="PIRSF" id="PIRSF000521">
    <property type="entry name" value="Transaminase_4ab_Lys_Orn"/>
    <property type="match status" value="1"/>
</dbReference>
<dbReference type="PROSITE" id="PS00600">
    <property type="entry name" value="AA_TRANSFER_CLASS_3"/>
    <property type="match status" value="1"/>
</dbReference>
<evidence type="ECO:0000256" key="5">
    <source>
        <dbReference type="ARBA" id="ARBA00022898"/>
    </source>
</evidence>
<dbReference type="GO" id="GO:0030170">
    <property type="term" value="F:pyridoxal phosphate binding"/>
    <property type="evidence" value="ECO:0007669"/>
    <property type="project" value="InterPro"/>
</dbReference>
<dbReference type="EMBL" id="NDWU01000014">
    <property type="protein sequence ID" value="PUA31652.1"/>
    <property type="molecule type" value="Genomic_DNA"/>
</dbReference>
<dbReference type="HAMAP" id="MF_02084">
    <property type="entry name" value="LysJ_aminotrans_3"/>
    <property type="match status" value="1"/>
</dbReference>
<sequence>MNALEKSLRIIPFAKPRLLRLSRAYGQYVWDEAGRKYLDCHTGHGAAFLGHRNPKVVESIKHQMDVIMTATPAFQTDIADEVLSKLSRILPSGMGYVYFLNSGSEAVELAMKIARKVTGRKRFVAFRNSFHGRTMGALSVTWNPRYREGYEPFPWETRFIPYNDADAVTSAVDESVAAVLLEPVQGEGGLTPATQGFARALAEACEGAGAFLIVDEVQAGFGRTGRVWAHEHLNIKPDILVAGKSIGGGFPVSMVAVRSSIGERLREAEHGSTHGGNPLALAAVSGGIDVLIGDSVPSKSSLLGEKLSAELKKVVERCTHAARGVKGMGLMLGIELRFSPEEVIRELQTKGLLCLKAGATVLRLLPPYLINDEDIRLCSELIEEVLSSWKPEKGGSGA</sequence>
<organism evidence="7 8">
    <name type="scientific">Candidatus Terraquivivens tikiterensis</name>
    <dbReference type="NCBI Taxonomy" id="1980982"/>
    <lineage>
        <taxon>Archaea</taxon>
        <taxon>Nitrososphaerota</taxon>
        <taxon>Candidatus Wolframiiraptoraceae</taxon>
        <taxon>Candidatus Terraquivivens</taxon>
    </lineage>
</organism>
<comment type="catalytic activity">
    <reaction evidence="6">
        <text>[amino-group carrier protein]-C-terminal-gamma-(L-ornithyl)-L-glutamate + 2-oxoglutarate = [amino-group carrier protein]-C-terminal-gamma-(L-glutamyl-5-semialdehyde)-L-glutamate + L-glutamate</text>
        <dbReference type="Rhea" id="RHEA:52672"/>
        <dbReference type="Rhea" id="RHEA-COMP:13327"/>
        <dbReference type="Rhea" id="RHEA-COMP:13328"/>
        <dbReference type="ChEBI" id="CHEBI:16810"/>
        <dbReference type="ChEBI" id="CHEBI:29985"/>
        <dbReference type="ChEBI" id="CHEBI:136761"/>
        <dbReference type="ChEBI" id="CHEBI:136763"/>
        <dbReference type="EC" id="2.6.1.124"/>
    </reaction>
</comment>
<proteinExistence type="inferred from homology"/>
<dbReference type="GO" id="GO:0005737">
    <property type="term" value="C:cytoplasm"/>
    <property type="evidence" value="ECO:0007669"/>
    <property type="project" value="UniProtKB-SubCell"/>
</dbReference>
<keyword evidence="5 6" id="KW-0663">Pyridoxal phosphate</keyword>
<dbReference type="InterPro" id="IPR049704">
    <property type="entry name" value="Aminotrans_3_PPA_site"/>
</dbReference>
<feature type="binding site" evidence="6">
    <location>
        <position position="133"/>
    </location>
    <ligand>
        <name>substrate</name>
    </ligand>
</feature>
<evidence type="ECO:0000256" key="4">
    <source>
        <dbReference type="ARBA" id="ARBA00022679"/>
    </source>
</evidence>
<keyword evidence="3 6" id="KW-0028">Amino-acid biosynthesis</keyword>
<comment type="pathway">
    <text evidence="6">Amino-acid biosynthesis; L-lysine biosynthesis via AAA pathway; L-lysine from L-alpha-aminoadipate (Thermus route): step 4/5.</text>
</comment>
<accession>A0A2R7Y4A4</accession>
<dbReference type="InterPro" id="IPR037537">
    <property type="entry name" value="LysJ"/>
</dbReference>
<feature type="modified residue" description="N6-(pyridoxal phosphate)lysine" evidence="6">
    <location>
        <position position="244"/>
    </location>
</feature>
<dbReference type="FunFam" id="3.40.640.10:FF:000004">
    <property type="entry name" value="Acetylornithine aminotransferase"/>
    <property type="match status" value="1"/>
</dbReference>
<dbReference type="GO" id="GO:0042802">
    <property type="term" value="F:identical protein binding"/>
    <property type="evidence" value="ECO:0007669"/>
    <property type="project" value="TreeGrafter"/>
</dbReference>
<dbReference type="Gene3D" id="3.40.640.10">
    <property type="entry name" value="Type I PLP-dependent aspartate aminotransferase-like (Major domain)"/>
    <property type="match status" value="1"/>
</dbReference>
<evidence type="ECO:0000256" key="2">
    <source>
        <dbReference type="ARBA" id="ARBA00022576"/>
    </source>
</evidence>
<dbReference type="PANTHER" id="PTHR11986:SF79">
    <property type="entry name" value="ACETYLORNITHINE AMINOTRANSFERASE, MITOCHONDRIAL"/>
    <property type="match status" value="1"/>
</dbReference>
<dbReference type="GO" id="GO:0008483">
    <property type="term" value="F:transaminase activity"/>
    <property type="evidence" value="ECO:0007669"/>
    <property type="project" value="UniProtKB-UniRule"/>
</dbReference>
<evidence type="ECO:0000256" key="6">
    <source>
        <dbReference type="HAMAP-Rule" id="MF_02084"/>
    </source>
</evidence>
<comment type="similarity">
    <text evidence="6">Belongs to the class-III pyridoxal-phosphate-dependent aminotransferase family. LysJ subfamily.</text>
</comment>
<reference evidence="7 8" key="1">
    <citation type="submission" date="2017-04" db="EMBL/GenBank/DDBJ databases">
        <title>Draft Aigarchaeota genome from a New Zealand hot spring.</title>
        <authorList>
            <person name="Reysenbach A.-L."/>
            <person name="Donaho J.A."/>
            <person name="Gerhart J."/>
            <person name="Kelley J.F."/>
            <person name="Kouba K."/>
            <person name="Podar M."/>
            <person name="Stott M."/>
        </authorList>
    </citation>
    <scope>NUCLEOTIDE SEQUENCE [LARGE SCALE GENOMIC DNA]</scope>
    <source>
        <strain evidence="7">NZ13_MG1</strain>
    </source>
</reference>
<feature type="binding site" evidence="6">
    <location>
        <position position="273"/>
    </location>
    <ligand>
        <name>pyridoxal 5'-phosphate</name>
        <dbReference type="ChEBI" id="CHEBI:597326"/>
    </ligand>
</feature>
<comment type="subcellular location">
    <subcellularLocation>
        <location evidence="6">Cytoplasm</location>
    </subcellularLocation>
</comment>
<dbReference type="Pfam" id="PF00202">
    <property type="entry name" value="Aminotran_3"/>
    <property type="match status" value="1"/>
</dbReference>
<name>A0A2R7Y4A4_9ARCH</name>
<comment type="caution">
    <text evidence="6">Lacks conserved residue(s) required for the propagation of feature annotation.</text>
</comment>
<dbReference type="InterPro" id="IPR005814">
    <property type="entry name" value="Aminotrans_3"/>
</dbReference>
<dbReference type="UniPathway" id="UPA00033">
    <property type="reaction ID" value="UER00038"/>
</dbReference>
<dbReference type="InterPro" id="IPR015424">
    <property type="entry name" value="PyrdxlP-dep_Trfase"/>
</dbReference>
<keyword evidence="1 6" id="KW-0963">Cytoplasm</keyword>
<dbReference type="EC" id="2.6.1.124" evidence="6"/>
<dbReference type="InterPro" id="IPR015422">
    <property type="entry name" value="PyrdxlP-dep_Trfase_small"/>
</dbReference>